<feature type="chain" id="PRO_5040838755" description="Extracellular protein" evidence="1">
    <location>
        <begin position="18"/>
        <end position="197"/>
    </location>
</feature>
<protein>
    <recommendedName>
        <fullName evidence="4">Extracellular protein</fullName>
    </recommendedName>
</protein>
<keyword evidence="3" id="KW-1185">Reference proteome</keyword>
<proteinExistence type="predicted"/>
<dbReference type="EMBL" id="JAPEVB010000004">
    <property type="protein sequence ID" value="KAJ4388937.1"/>
    <property type="molecule type" value="Genomic_DNA"/>
</dbReference>
<dbReference type="Proteomes" id="UP001140453">
    <property type="component" value="Unassembled WGS sequence"/>
</dbReference>
<comment type="caution">
    <text evidence="2">The sequence shown here is derived from an EMBL/GenBank/DDBJ whole genome shotgun (WGS) entry which is preliminary data.</text>
</comment>
<evidence type="ECO:0000313" key="3">
    <source>
        <dbReference type="Proteomes" id="UP001140453"/>
    </source>
</evidence>
<sequence>MQFKNLVVAALASVVSATNTVTLKSMDSTDRTVVWTGTTEVDDTSVPGGESVNVTLPDGWTGNAYSYNSGASNTPGMLAEFAFNSYAGATYFDVSAIVNPDDTTGVYQMYPADTASPMSGCMTFACSNAYYLPDDVQTKSTTSSTIIVTLGAGEFEVSSKRDAGENHPREALTDPYYKPTLKGRFTSALRWARRGEN</sequence>
<name>A0A9W8YPL8_9PEZI</name>
<reference evidence="2" key="1">
    <citation type="submission" date="2022-10" db="EMBL/GenBank/DDBJ databases">
        <title>Tapping the CABI collections for fungal endophytes: first genome assemblies for Collariella, Neodidymelliopsis, Ascochyta clinopodiicola, Didymella pomorum, Didymosphaeria variabile, Neocosmospora piperis and Neocucurbitaria cava.</title>
        <authorList>
            <person name="Hill R."/>
        </authorList>
    </citation>
    <scope>NUCLEOTIDE SEQUENCE</scope>
    <source>
        <strain evidence="2">IMI 355082</strain>
    </source>
</reference>
<feature type="signal peptide" evidence="1">
    <location>
        <begin position="1"/>
        <end position="17"/>
    </location>
</feature>
<dbReference type="AlphaFoldDB" id="A0A9W8YPL8"/>
<evidence type="ECO:0008006" key="4">
    <source>
        <dbReference type="Google" id="ProtNLM"/>
    </source>
</evidence>
<dbReference type="OrthoDB" id="3513524at2759"/>
<keyword evidence="1" id="KW-0732">Signal</keyword>
<evidence type="ECO:0000256" key="1">
    <source>
        <dbReference type="SAM" id="SignalP"/>
    </source>
</evidence>
<organism evidence="2 3">
    <name type="scientific">Gnomoniopsis smithogilvyi</name>
    <dbReference type="NCBI Taxonomy" id="1191159"/>
    <lineage>
        <taxon>Eukaryota</taxon>
        <taxon>Fungi</taxon>
        <taxon>Dikarya</taxon>
        <taxon>Ascomycota</taxon>
        <taxon>Pezizomycotina</taxon>
        <taxon>Sordariomycetes</taxon>
        <taxon>Sordariomycetidae</taxon>
        <taxon>Diaporthales</taxon>
        <taxon>Gnomoniaceae</taxon>
        <taxon>Gnomoniopsis</taxon>
    </lineage>
</organism>
<gene>
    <name evidence="2" type="ORF">N0V93_006399</name>
</gene>
<accession>A0A9W8YPL8</accession>
<evidence type="ECO:0000313" key="2">
    <source>
        <dbReference type="EMBL" id="KAJ4388937.1"/>
    </source>
</evidence>